<proteinExistence type="predicted"/>
<protein>
    <submittedName>
        <fullName evidence="4">Cobalamin-dependent protein</fullName>
    </submittedName>
</protein>
<dbReference type="InterPro" id="IPR036594">
    <property type="entry name" value="Meth_synthase_dom"/>
</dbReference>
<dbReference type="Proteomes" id="UP001145072">
    <property type="component" value="Unassembled WGS sequence"/>
</dbReference>
<dbReference type="InterPro" id="IPR003759">
    <property type="entry name" value="Cbl-bd_cap"/>
</dbReference>
<keyword evidence="5" id="KW-1185">Reference proteome</keyword>
<dbReference type="EMBL" id="JAMQJZ010000024">
    <property type="protein sequence ID" value="MDC3422613.1"/>
    <property type="molecule type" value="Genomic_DNA"/>
</dbReference>
<dbReference type="GO" id="GO:0008705">
    <property type="term" value="F:methionine synthase activity"/>
    <property type="evidence" value="ECO:0007669"/>
    <property type="project" value="TreeGrafter"/>
</dbReference>
<dbReference type="Gene3D" id="3.40.50.280">
    <property type="entry name" value="Cobalamin-binding domain"/>
    <property type="match status" value="1"/>
</dbReference>
<dbReference type="PANTHER" id="PTHR45833:SF1">
    <property type="entry name" value="METHIONINE SYNTHASE"/>
    <property type="match status" value="1"/>
</dbReference>
<dbReference type="PANTHER" id="PTHR45833">
    <property type="entry name" value="METHIONINE SYNTHASE"/>
    <property type="match status" value="1"/>
</dbReference>
<keyword evidence="2" id="KW-0170">Cobalt</keyword>
<dbReference type="InterPro" id="IPR050554">
    <property type="entry name" value="Met_Synthase/Corrinoid"/>
</dbReference>
<organism evidence="4 5">
    <name type="scientific">Aquibacillus koreensis</name>
    <dbReference type="NCBI Taxonomy" id="279446"/>
    <lineage>
        <taxon>Bacteria</taxon>
        <taxon>Bacillati</taxon>
        <taxon>Bacillota</taxon>
        <taxon>Bacilli</taxon>
        <taxon>Bacillales</taxon>
        <taxon>Bacillaceae</taxon>
        <taxon>Aquibacillus</taxon>
    </lineage>
</organism>
<comment type="caution">
    <text evidence="4">The sequence shown here is derived from an EMBL/GenBank/DDBJ whole genome shotgun (WGS) entry which is preliminary data.</text>
</comment>
<accession>A0A9X3WQ06</accession>
<dbReference type="AlphaFoldDB" id="A0A9X3WQ06"/>
<dbReference type="InterPro" id="IPR036724">
    <property type="entry name" value="Cobalamin-bd_sf"/>
</dbReference>
<gene>
    <name evidence="4" type="ORF">NC661_19865</name>
</gene>
<evidence type="ECO:0000259" key="3">
    <source>
        <dbReference type="PROSITE" id="PS51332"/>
    </source>
</evidence>
<dbReference type="GO" id="GO:0005829">
    <property type="term" value="C:cytosol"/>
    <property type="evidence" value="ECO:0007669"/>
    <property type="project" value="TreeGrafter"/>
</dbReference>
<evidence type="ECO:0000313" key="5">
    <source>
        <dbReference type="Proteomes" id="UP001145072"/>
    </source>
</evidence>
<evidence type="ECO:0000256" key="1">
    <source>
        <dbReference type="ARBA" id="ARBA00022723"/>
    </source>
</evidence>
<dbReference type="GO" id="GO:0050667">
    <property type="term" value="P:homocysteine metabolic process"/>
    <property type="evidence" value="ECO:0007669"/>
    <property type="project" value="TreeGrafter"/>
</dbReference>
<dbReference type="PROSITE" id="PS51332">
    <property type="entry name" value="B12_BINDING"/>
    <property type="match status" value="1"/>
</dbReference>
<feature type="domain" description="B12-binding" evidence="3">
    <location>
        <begin position="93"/>
        <end position="220"/>
    </location>
</feature>
<dbReference type="InterPro" id="IPR006158">
    <property type="entry name" value="Cobalamin-bd"/>
</dbReference>
<dbReference type="SUPFAM" id="SSF52242">
    <property type="entry name" value="Cobalamin (vitamin B12)-binding domain"/>
    <property type="match status" value="1"/>
</dbReference>
<evidence type="ECO:0000313" key="4">
    <source>
        <dbReference type="EMBL" id="MDC3422613.1"/>
    </source>
</evidence>
<dbReference type="GO" id="GO:0031419">
    <property type="term" value="F:cobalamin binding"/>
    <property type="evidence" value="ECO:0007669"/>
    <property type="project" value="InterPro"/>
</dbReference>
<dbReference type="RefSeq" id="WP_259870057.1">
    <property type="nucleotide sequence ID" value="NZ_JAMQJZ010000024.1"/>
</dbReference>
<dbReference type="GO" id="GO:0046872">
    <property type="term" value="F:metal ion binding"/>
    <property type="evidence" value="ECO:0007669"/>
    <property type="project" value="UniProtKB-KW"/>
</dbReference>
<dbReference type="Pfam" id="PF02607">
    <property type="entry name" value="B12-binding_2"/>
    <property type="match status" value="1"/>
</dbReference>
<dbReference type="CDD" id="cd02065">
    <property type="entry name" value="B12-binding_like"/>
    <property type="match status" value="1"/>
</dbReference>
<sequence>MIDDDLKCFVRYLLDADEQKAWEFLYSYIIDGKDSLYIFEQVLTPALRYIGYLWEENAISVADEHIASSICHFLMTKYSVVSETGKTNVAKDKPKAMFTCVEGEEHALGLKMVAALFDEYGWDTRLMGSNTPTTDIIAFANRWRPDIICLSLSTVYSIPHLIQTIKALEKLSFNPQIIIGGRVISIYTLDEFISENLKIFKDLTSLNEWLRTNKEHQNKYVTN</sequence>
<name>A0A9X3WQ06_9BACI</name>
<keyword evidence="1" id="KW-0479">Metal-binding</keyword>
<dbReference type="Gene3D" id="1.10.1240.10">
    <property type="entry name" value="Methionine synthase domain"/>
    <property type="match status" value="1"/>
</dbReference>
<dbReference type="Pfam" id="PF02310">
    <property type="entry name" value="B12-binding"/>
    <property type="match status" value="1"/>
</dbReference>
<reference evidence="4" key="1">
    <citation type="submission" date="2022-06" db="EMBL/GenBank/DDBJ databases">
        <title>Aquibacillus sp. a new bacterium isolated from soil saline samples.</title>
        <authorList>
            <person name="Galisteo C."/>
            <person name="De La Haba R."/>
            <person name="Sanchez-Porro C."/>
            <person name="Ventosa A."/>
        </authorList>
    </citation>
    <scope>NUCLEOTIDE SEQUENCE</scope>
    <source>
        <strain evidence="4">JCM 12387</strain>
    </source>
</reference>
<evidence type="ECO:0000256" key="2">
    <source>
        <dbReference type="ARBA" id="ARBA00023285"/>
    </source>
</evidence>
<dbReference type="GO" id="GO:0046653">
    <property type="term" value="P:tetrahydrofolate metabolic process"/>
    <property type="evidence" value="ECO:0007669"/>
    <property type="project" value="TreeGrafter"/>
</dbReference>